<keyword evidence="10" id="KW-0067">ATP-binding</keyword>
<evidence type="ECO:0000256" key="1">
    <source>
        <dbReference type="ARBA" id="ARBA00000085"/>
    </source>
</evidence>
<dbReference type="GO" id="GO:0005886">
    <property type="term" value="C:plasma membrane"/>
    <property type="evidence" value="ECO:0007669"/>
    <property type="project" value="UniProtKB-SubCell"/>
</dbReference>
<evidence type="ECO:0000256" key="11">
    <source>
        <dbReference type="ARBA" id="ARBA00022989"/>
    </source>
</evidence>
<feature type="transmembrane region" description="Helical" evidence="14">
    <location>
        <begin position="12"/>
        <end position="33"/>
    </location>
</feature>
<keyword evidence="12" id="KW-0902">Two-component regulatory system</keyword>
<dbReference type="eggNOG" id="arCOG02348">
    <property type="taxonomic scope" value="Archaea"/>
</dbReference>
<dbReference type="EC" id="2.7.13.3" evidence="3"/>
<evidence type="ECO:0000256" key="12">
    <source>
        <dbReference type="ARBA" id="ARBA00023012"/>
    </source>
</evidence>
<name>L0HJG6_METFS</name>
<evidence type="ECO:0000313" key="19">
    <source>
        <dbReference type="EMBL" id="AGB03199.1"/>
    </source>
</evidence>
<evidence type="ECO:0000259" key="15">
    <source>
        <dbReference type="PROSITE" id="PS50109"/>
    </source>
</evidence>
<dbReference type="SMART" id="SM00086">
    <property type="entry name" value="PAC"/>
    <property type="match status" value="2"/>
</dbReference>
<dbReference type="InterPro" id="IPR000014">
    <property type="entry name" value="PAS"/>
</dbReference>
<evidence type="ECO:0000256" key="13">
    <source>
        <dbReference type="ARBA" id="ARBA00023136"/>
    </source>
</evidence>
<dbReference type="SUPFAM" id="SSF158472">
    <property type="entry name" value="HAMP domain-like"/>
    <property type="match status" value="1"/>
</dbReference>
<dbReference type="Gene3D" id="3.30.450.20">
    <property type="entry name" value="PAS domain"/>
    <property type="match status" value="4"/>
</dbReference>
<comment type="subcellular location">
    <subcellularLocation>
        <location evidence="2">Cell membrane</location>
        <topology evidence="2">Multi-pass membrane protein</topology>
    </subcellularLocation>
</comment>
<accession>L0HJG6</accession>
<dbReference type="HOGENOM" id="CLU_306912_0_0_2"/>
<evidence type="ECO:0000256" key="5">
    <source>
        <dbReference type="ARBA" id="ARBA00022553"/>
    </source>
</evidence>
<evidence type="ECO:0000256" key="7">
    <source>
        <dbReference type="ARBA" id="ARBA00022692"/>
    </source>
</evidence>
<dbReference type="SMART" id="SM00387">
    <property type="entry name" value="HATPase_c"/>
    <property type="match status" value="1"/>
</dbReference>
<dbReference type="CDD" id="cd00130">
    <property type="entry name" value="PAS"/>
    <property type="match status" value="2"/>
</dbReference>
<dbReference type="GO" id="GO:0004673">
    <property type="term" value="F:protein histidine kinase activity"/>
    <property type="evidence" value="ECO:0007669"/>
    <property type="project" value="UniProtKB-EC"/>
</dbReference>
<dbReference type="PANTHER" id="PTHR43065:SF23">
    <property type="entry name" value="SENSOR HISTIDINE KINASE PDTAS"/>
    <property type="match status" value="1"/>
</dbReference>
<keyword evidence="11 14" id="KW-1133">Transmembrane helix</keyword>
<keyword evidence="8" id="KW-0547">Nucleotide-binding</keyword>
<evidence type="ECO:0000256" key="3">
    <source>
        <dbReference type="ARBA" id="ARBA00012438"/>
    </source>
</evidence>
<dbReference type="GO" id="GO:0005524">
    <property type="term" value="F:ATP binding"/>
    <property type="evidence" value="ECO:0007669"/>
    <property type="project" value="UniProtKB-KW"/>
</dbReference>
<dbReference type="PANTHER" id="PTHR43065">
    <property type="entry name" value="SENSOR HISTIDINE KINASE"/>
    <property type="match status" value="1"/>
</dbReference>
<dbReference type="Gene3D" id="6.10.340.10">
    <property type="match status" value="1"/>
</dbReference>
<feature type="domain" description="PAS" evidence="16">
    <location>
        <begin position="369"/>
        <end position="424"/>
    </location>
</feature>
<dbReference type="SUPFAM" id="SSF103190">
    <property type="entry name" value="Sensory domain-like"/>
    <property type="match status" value="1"/>
</dbReference>
<evidence type="ECO:0000256" key="9">
    <source>
        <dbReference type="ARBA" id="ARBA00022777"/>
    </source>
</evidence>
<dbReference type="InterPro" id="IPR013656">
    <property type="entry name" value="PAS_4"/>
</dbReference>
<keyword evidence="4" id="KW-1003">Cell membrane</keyword>
<feature type="domain" description="PAC" evidence="17">
    <location>
        <begin position="442"/>
        <end position="494"/>
    </location>
</feature>
<keyword evidence="5" id="KW-0597">Phosphoprotein</keyword>
<dbReference type="EMBL" id="CP003167">
    <property type="protein sequence ID" value="AGB03199.1"/>
    <property type="molecule type" value="Genomic_DNA"/>
</dbReference>
<evidence type="ECO:0000256" key="8">
    <source>
        <dbReference type="ARBA" id="ARBA00022741"/>
    </source>
</evidence>
<dbReference type="PROSITE" id="PS50112">
    <property type="entry name" value="PAS"/>
    <property type="match status" value="2"/>
</dbReference>
<dbReference type="InParanoid" id="L0HJG6"/>
<keyword evidence="7 14" id="KW-0812">Transmembrane</keyword>
<evidence type="ECO:0000256" key="6">
    <source>
        <dbReference type="ARBA" id="ARBA00022679"/>
    </source>
</evidence>
<dbReference type="SUPFAM" id="SSF55874">
    <property type="entry name" value="ATPase domain of HSP90 chaperone/DNA topoisomerase II/histidine kinase"/>
    <property type="match status" value="1"/>
</dbReference>
<feature type="domain" description="HAMP" evidence="18">
    <location>
        <begin position="316"/>
        <end position="368"/>
    </location>
</feature>
<sequence precursor="true">MPPQTPSDKKKFRSLTVTLAIAFVAMSLAIVLITTGLQGFSNYQNQQRTISYEQKLIAQGAADTVKNMVTDRMDKLRETAYLSSIATSPPEQQKATLDKLLHFDPAFRQVILFNVTGEELARSSRVSRAESNQISEPVRADIFARAVQGETFIGPAYIDEKSSEPMVVMAVPVTDIFGDYKGVLAAEVNLKFMWDLVGNLKIGEGGTAYVVDGQGNLIAYRDISRILKGENVLGLEDVRRFVSGRDTVYDAEVTQGMEGDAVIANYVSLGEPDWAVVVEMPVDEVYREFNKGLYRTIIILLASLVLASIAGILLSRFITKPLILLRDATREISKGNLDTRVEISSMNEIGELADSFNRMTADLVQTTVSRDYFDDILKSMFDMLIVLEPDATIQSVNRRTCDVLGYRSDELVGRSFSHLLSPDSPRPDGAATGMLPGTRAVTEIERIFMTKGGRKIPIILSSSVMHDSTGAVRAIVCVAHDMTERKKVEEELRESRQLFMDIISFLPDPTFVIDKTGTVLAWNRALEVMSGVPAEEIIGMGNYEYSLWAYGRRRPLLIDLVLDPDKDSARLDYSDIHWVGRTVTAQTVITKADGRKIPISLVTSPLIDSQGNTVGAIESLRDITSVKKAEADLARLNAGLEKIVKERTKALEEEVEVRKQAEAAIRLSLDEKVLLLREVHHRVNNNLQIIISLTKLQLRTLEDPGMKQALSDMQSRVRAMAIVHEKLYQTEDLSSIDIADYTQYLVTQIFGHYKVDRQKVALNIDIGKILLNIDTAIPLGLILNELVGNAIKYAFPDGRKGELTIRMTEEGEILTVVVQDNGIGISSDIDWQNTPSLGLRLVGNLVDQLFGTIELDRSSGTKFTMVLHEKK</sequence>
<evidence type="ECO:0000259" key="17">
    <source>
        <dbReference type="PROSITE" id="PS50113"/>
    </source>
</evidence>
<dbReference type="Gene3D" id="3.30.565.10">
    <property type="entry name" value="Histidine kinase-like ATPase, C-terminal domain"/>
    <property type="match status" value="1"/>
</dbReference>
<dbReference type="GeneID" id="14309585"/>
<protein>
    <recommendedName>
        <fullName evidence="3">histidine kinase</fullName>
        <ecNumber evidence="3">2.7.13.3</ecNumber>
    </recommendedName>
</protein>
<evidence type="ECO:0000259" key="18">
    <source>
        <dbReference type="PROSITE" id="PS50885"/>
    </source>
</evidence>
<evidence type="ECO:0000259" key="16">
    <source>
        <dbReference type="PROSITE" id="PS50112"/>
    </source>
</evidence>
<evidence type="ECO:0000256" key="4">
    <source>
        <dbReference type="ARBA" id="ARBA00022475"/>
    </source>
</evidence>
<dbReference type="InterPro" id="IPR011495">
    <property type="entry name" value="Sig_transdc_His_kin_sub2_dim/P"/>
</dbReference>
<dbReference type="SMART" id="SM00304">
    <property type="entry name" value="HAMP"/>
    <property type="match status" value="1"/>
</dbReference>
<dbReference type="AlphaFoldDB" id="L0HJG6"/>
<dbReference type="PROSITE" id="PS50885">
    <property type="entry name" value="HAMP"/>
    <property type="match status" value="1"/>
</dbReference>
<dbReference type="NCBIfam" id="TIGR00229">
    <property type="entry name" value="sensory_box"/>
    <property type="match status" value="2"/>
</dbReference>
<feature type="domain" description="PAS" evidence="16">
    <location>
        <begin position="495"/>
        <end position="539"/>
    </location>
</feature>
<dbReference type="InterPro" id="IPR001610">
    <property type="entry name" value="PAC"/>
</dbReference>
<dbReference type="InterPro" id="IPR003594">
    <property type="entry name" value="HATPase_dom"/>
</dbReference>
<dbReference type="Pfam" id="PF02743">
    <property type="entry name" value="dCache_1"/>
    <property type="match status" value="1"/>
</dbReference>
<dbReference type="KEGG" id="mfo:Metfor_2193"/>
<dbReference type="Pfam" id="PF07568">
    <property type="entry name" value="HisKA_2"/>
    <property type="match status" value="1"/>
</dbReference>
<reference evidence="19 20" key="2">
    <citation type="journal article" date="2014" name="Genome Announc.">
        <title>Complete Genome Sequence of Methanoregula formicica SMSPT, a Mesophilic Hydrogenotrophic Methanogen Isolated from a Methanogenic Upflow Anaerobic Sludge Blanket Reactor.</title>
        <authorList>
            <person name="Yamamoto K."/>
            <person name="Tamaki H."/>
            <person name="Cadillo-Quiroz H."/>
            <person name="Imachi H."/>
            <person name="Kyrpides N."/>
            <person name="Woyke T."/>
            <person name="Goodwin L."/>
            <person name="Zinder S.H."/>
            <person name="Kamagata Y."/>
            <person name="Liu W.T."/>
        </authorList>
    </citation>
    <scope>NUCLEOTIDE SEQUENCE [LARGE SCALE GENOMIC DNA]</scope>
    <source>
        <strain evidence="20">DSM 22288 / NBRC 105244 / SMSP</strain>
    </source>
</reference>
<dbReference type="GO" id="GO:0000160">
    <property type="term" value="P:phosphorelay signal transduction system"/>
    <property type="evidence" value="ECO:0007669"/>
    <property type="project" value="UniProtKB-KW"/>
</dbReference>
<feature type="domain" description="Histidine kinase" evidence="15">
    <location>
        <begin position="678"/>
        <end position="871"/>
    </location>
</feature>
<dbReference type="Pfam" id="PF08448">
    <property type="entry name" value="PAS_4"/>
    <property type="match status" value="1"/>
</dbReference>
<dbReference type="InterPro" id="IPR003660">
    <property type="entry name" value="HAMP_dom"/>
</dbReference>
<organism evidence="19 20">
    <name type="scientific">Methanoregula formicica (strain DSM 22288 / NBRC 105244 / SMSP)</name>
    <dbReference type="NCBI Taxonomy" id="593750"/>
    <lineage>
        <taxon>Archaea</taxon>
        <taxon>Methanobacteriati</taxon>
        <taxon>Methanobacteriota</taxon>
        <taxon>Stenosarchaea group</taxon>
        <taxon>Methanomicrobia</taxon>
        <taxon>Methanomicrobiales</taxon>
        <taxon>Methanoregulaceae</taxon>
        <taxon>Methanoregula</taxon>
    </lineage>
</organism>
<dbReference type="Pfam" id="PF00672">
    <property type="entry name" value="HAMP"/>
    <property type="match status" value="1"/>
</dbReference>
<reference evidence="20" key="1">
    <citation type="submission" date="2011-12" db="EMBL/GenBank/DDBJ databases">
        <title>Complete sequence of Methanoregula formicicum SMSP.</title>
        <authorList>
            <person name="Lucas S."/>
            <person name="Han J."/>
            <person name="Lapidus A."/>
            <person name="Cheng J.-F."/>
            <person name="Goodwin L."/>
            <person name="Pitluck S."/>
            <person name="Peters L."/>
            <person name="Ovchinnikova G."/>
            <person name="Teshima H."/>
            <person name="Detter J.C."/>
            <person name="Han C."/>
            <person name="Tapia R."/>
            <person name="Land M."/>
            <person name="Hauser L."/>
            <person name="Kyrpides N."/>
            <person name="Ivanova N."/>
            <person name="Pagani I."/>
            <person name="Imachi H."/>
            <person name="Tamaki H."/>
            <person name="Sekiguchi Y."/>
            <person name="Kamagata Y."/>
            <person name="Cadillo-Quiroz H."/>
            <person name="Zinder S."/>
            <person name="Liu W.-T."/>
            <person name="Woyke T."/>
        </authorList>
    </citation>
    <scope>NUCLEOTIDE SEQUENCE [LARGE SCALE GENOMIC DNA]</scope>
    <source>
        <strain evidence="20">DSM 22288 / NBRC 105244 / SMSP</strain>
    </source>
</reference>
<keyword evidence="13 14" id="KW-0472">Membrane</keyword>
<dbReference type="CDD" id="cd06225">
    <property type="entry name" value="HAMP"/>
    <property type="match status" value="1"/>
</dbReference>
<dbReference type="CDD" id="cd12912">
    <property type="entry name" value="PDC2_MCP_like"/>
    <property type="match status" value="1"/>
</dbReference>
<dbReference type="OrthoDB" id="135748at2157"/>
<evidence type="ECO:0000256" key="14">
    <source>
        <dbReference type="SAM" id="Phobius"/>
    </source>
</evidence>
<dbReference type="Pfam" id="PF13426">
    <property type="entry name" value="PAS_9"/>
    <property type="match status" value="1"/>
</dbReference>
<evidence type="ECO:0000313" key="20">
    <source>
        <dbReference type="Proteomes" id="UP000010824"/>
    </source>
</evidence>
<dbReference type="InterPro" id="IPR033479">
    <property type="entry name" value="dCache_1"/>
</dbReference>
<dbReference type="InterPro" id="IPR035965">
    <property type="entry name" value="PAS-like_dom_sf"/>
</dbReference>
<feature type="transmembrane region" description="Helical" evidence="14">
    <location>
        <begin position="297"/>
        <end position="318"/>
    </location>
</feature>
<keyword evidence="20" id="KW-1185">Reference proteome</keyword>
<comment type="catalytic activity">
    <reaction evidence="1">
        <text>ATP + protein L-histidine = ADP + protein N-phospho-L-histidine.</text>
        <dbReference type="EC" id="2.7.13.3"/>
    </reaction>
</comment>
<feature type="domain" description="PAC" evidence="17">
    <location>
        <begin position="583"/>
        <end position="635"/>
    </location>
</feature>
<dbReference type="SUPFAM" id="SSF55785">
    <property type="entry name" value="PYP-like sensor domain (PAS domain)"/>
    <property type="match status" value="2"/>
</dbReference>
<evidence type="ECO:0000256" key="10">
    <source>
        <dbReference type="ARBA" id="ARBA00022840"/>
    </source>
</evidence>
<dbReference type="STRING" id="593750.Metfor_2193"/>
<dbReference type="eggNOG" id="arCOG02362">
    <property type="taxonomic scope" value="Archaea"/>
</dbReference>
<dbReference type="InterPro" id="IPR036890">
    <property type="entry name" value="HATPase_C_sf"/>
</dbReference>
<gene>
    <name evidence="19" type="ordered locus">Metfor_2193</name>
</gene>
<dbReference type="SMART" id="SM00091">
    <property type="entry name" value="PAS"/>
    <property type="match status" value="2"/>
</dbReference>
<dbReference type="InterPro" id="IPR005467">
    <property type="entry name" value="His_kinase_dom"/>
</dbReference>
<dbReference type="Proteomes" id="UP000010824">
    <property type="component" value="Chromosome"/>
</dbReference>
<dbReference type="InterPro" id="IPR029151">
    <property type="entry name" value="Sensor-like_sf"/>
</dbReference>
<dbReference type="PROSITE" id="PS50113">
    <property type="entry name" value="PAC"/>
    <property type="match status" value="2"/>
</dbReference>
<keyword evidence="6" id="KW-0808">Transferase</keyword>
<evidence type="ECO:0000256" key="2">
    <source>
        <dbReference type="ARBA" id="ARBA00004651"/>
    </source>
</evidence>
<proteinExistence type="predicted"/>
<dbReference type="RefSeq" id="WP_015286162.1">
    <property type="nucleotide sequence ID" value="NC_019943.1"/>
</dbReference>
<dbReference type="InterPro" id="IPR000700">
    <property type="entry name" value="PAS-assoc_C"/>
</dbReference>
<dbReference type="PROSITE" id="PS50109">
    <property type="entry name" value="HIS_KIN"/>
    <property type="match status" value="1"/>
</dbReference>
<dbReference type="Pfam" id="PF02518">
    <property type="entry name" value="HATPase_c"/>
    <property type="match status" value="1"/>
</dbReference>
<keyword evidence="9" id="KW-0418">Kinase</keyword>
<dbReference type="CDD" id="cd18773">
    <property type="entry name" value="PDC1_HK_sensor"/>
    <property type="match status" value="1"/>
</dbReference>